<comment type="caution">
    <text evidence="1">The sequence shown here is derived from an EMBL/GenBank/DDBJ whole genome shotgun (WGS) entry which is preliminary data.</text>
</comment>
<proteinExistence type="predicted"/>
<protein>
    <submittedName>
        <fullName evidence="1">Uncharacterized protein</fullName>
    </submittedName>
</protein>
<dbReference type="AlphaFoldDB" id="A0A699GSQ3"/>
<name>A0A699GSQ3_TANCI</name>
<organism evidence="1">
    <name type="scientific">Tanacetum cinerariifolium</name>
    <name type="common">Dalmatian daisy</name>
    <name type="synonym">Chrysanthemum cinerariifolium</name>
    <dbReference type="NCBI Taxonomy" id="118510"/>
    <lineage>
        <taxon>Eukaryota</taxon>
        <taxon>Viridiplantae</taxon>
        <taxon>Streptophyta</taxon>
        <taxon>Embryophyta</taxon>
        <taxon>Tracheophyta</taxon>
        <taxon>Spermatophyta</taxon>
        <taxon>Magnoliopsida</taxon>
        <taxon>eudicotyledons</taxon>
        <taxon>Gunneridae</taxon>
        <taxon>Pentapetalae</taxon>
        <taxon>asterids</taxon>
        <taxon>campanulids</taxon>
        <taxon>Asterales</taxon>
        <taxon>Asteraceae</taxon>
        <taxon>Asteroideae</taxon>
        <taxon>Anthemideae</taxon>
        <taxon>Anthemidinae</taxon>
        <taxon>Tanacetum</taxon>
    </lineage>
</organism>
<accession>A0A699GSQ3</accession>
<sequence length="115" mass="12974">MKAWYHKRCSACNLEAIEESPVPRCKNHDPQGFQTIGVNDKRSAIMHSRHSNVEHQDIVATVQQVLSQSIVALPDNRHILLRHTTPTALRKTNNNGCCVANVSMTTILRLYTQDV</sequence>
<gene>
    <name evidence="1" type="ORF">Tci_187579</name>
</gene>
<evidence type="ECO:0000313" key="1">
    <source>
        <dbReference type="EMBL" id="GEW15603.1"/>
    </source>
</evidence>
<reference evidence="1" key="1">
    <citation type="journal article" date="2019" name="Sci. Rep.">
        <title>Draft genome of Tanacetum cinerariifolium, the natural source of mosquito coil.</title>
        <authorList>
            <person name="Yamashiro T."/>
            <person name="Shiraishi A."/>
            <person name="Satake H."/>
            <person name="Nakayama K."/>
        </authorList>
    </citation>
    <scope>NUCLEOTIDE SEQUENCE</scope>
</reference>
<dbReference type="EMBL" id="BKCJ010047202">
    <property type="protein sequence ID" value="GEW15603.1"/>
    <property type="molecule type" value="Genomic_DNA"/>
</dbReference>